<sequence>MKLLVGSFYQFPCPIFLLLIQNITSIVIFKLLSLNGKIQVEAIDWTKVFYWFPLNLLFVIMLTTSSLGMKYLSVAMVTIFKNIQTICVALGDYLLFEEPLGKGSALSVIVMLVGSIIAGYNDLEFHTLGYFWILVNCFSGASYLV</sequence>
<evidence type="ECO:0000256" key="2">
    <source>
        <dbReference type="ARBA" id="ARBA00022692"/>
    </source>
</evidence>
<proteinExistence type="predicted"/>
<organism evidence="6">
    <name type="scientific">Arcella intermedia</name>
    <dbReference type="NCBI Taxonomy" id="1963864"/>
    <lineage>
        <taxon>Eukaryota</taxon>
        <taxon>Amoebozoa</taxon>
        <taxon>Tubulinea</taxon>
        <taxon>Elardia</taxon>
        <taxon>Arcellinida</taxon>
        <taxon>Sphaerothecina</taxon>
        <taxon>Arcellidae</taxon>
        <taxon>Arcella</taxon>
    </lineage>
</organism>
<feature type="transmembrane region" description="Helical" evidence="5">
    <location>
        <begin position="48"/>
        <end position="68"/>
    </location>
</feature>
<dbReference type="GO" id="GO:0016020">
    <property type="term" value="C:membrane"/>
    <property type="evidence" value="ECO:0007669"/>
    <property type="project" value="UniProtKB-SubCell"/>
</dbReference>
<dbReference type="EMBL" id="GIBP01009397">
    <property type="protein sequence ID" value="NDV38366.1"/>
    <property type="molecule type" value="Transcribed_RNA"/>
</dbReference>
<keyword evidence="4 5" id="KW-0472">Membrane</keyword>
<feature type="transmembrane region" description="Helical" evidence="5">
    <location>
        <begin position="74"/>
        <end position="96"/>
    </location>
</feature>
<evidence type="ECO:0000256" key="3">
    <source>
        <dbReference type="ARBA" id="ARBA00022989"/>
    </source>
</evidence>
<name>A0A6B2LMS3_9EUKA</name>
<dbReference type="AlphaFoldDB" id="A0A6B2LMS3"/>
<keyword evidence="2 5" id="KW-0812">Transmembrane</keyword>
<evidence type="ECO:0000313" key="6">
    <source>
        <dbReference type="EMBL" id="NDV38366.1"/>
    </source>
</evidence>
<dbReference type="PANTHER" id="PTHR11132">
    <property type="entry name" value="SOLUTE CARRIER FAMILY 35"/>
    <property type="match status" value="1"/>
</dbReference>
<dbReference type="InterPro" id="IPR050186">
    <property type="entry name" value="TPT_transporter"/>
</dbReference>
<evidence type="ECO:0000256" key="1">
    <source>
        <dbReference type="ARBA" id="ARBA00004141"/>
    </source>
</evidence>
<comment type="subcellular location">
    <subcellularLocation>
        <location evidence="1">Membrane</location>
        <topology evidence="1">Multi-pass membrane protein</topology>
    </subcellularLocation>
</comment>
<feature type="transmembrane region" description="Helical" evidence="5">
    <location>
        <begin position="103"/>
        <end position="121"/>
    </location>
</feature>
<reference evidence="6" key="1">
    <citation type="journal article" date="2020" name="J. Eukaryot. Microbiol.">
        <title>De novo Sequencing, Assembly and Annotation of the Transcriptome for the Free-Living Testate Amoeba Arcella intermedia.</title>
        <authorList>
            <person name="Ribeiro G.M."/>
            <person name="Porfirio-Sousa A.L."/>
            <person name="Maurer-Alcala X.X."/>
            <person name="Katz L.A."/>
            <person name="Lahr D.J.G."/>
        </authorList>
    </citation>
    <scope>NUCLEOTIDE SEQUENCE</scope>
</reference>
<feature type="transmembrane region" description="Helical" evidence="5">
    <location>
        <begin position="127"/>
        <end position="144"/>
    </location>
</feature>
<accession>A0A6B2LMS3</accession>
<protein>
    <recommendedName>
        <fullName evidence="7">Sugar phosphate transporter domain-containing protein</fullName>
    </recommendedName>
</protein>
<dbReference type="SUPFAM" id="SSF103481">
    <property type="entry name" value="Multidrug resistance efflux transporter EmrE"/>
    <property type="match status" value="1"/>
</dbReference>
<evidence type="ECO:0000256" key="5">
    <source>
        <dbReference type="SAM" id="Phobius"/>
    </source>
</evidence>
<evidence type="ECO:0000256" key="4">
    <source>
        <dbReference type="ARBA" id="ARBA00023136"/>
    </source>
</evidence>
<evidence type="ECO:0008006" key="7">
    <source>
        <dbReference type="Google" id="ProtNLM"/>
    </source>
</evidence>
<keyword evidence="3 5" id="KW-1133">Transmembrane helix</keyword>
<feature type="transmembrane region" description="Helical" evidence="5">
    <location>
        <begin position="15"/>
        <end position="36"/>
    </location>
</feature>
<dbReference type="InterPro" id="IPR037185">
    <property type="entry name" value="EmrE-like"/>
</dbReference>